<reference evidence="1 2" key="1">
    <citation type="submission" date="2018-08" db="EMBL/GenBank/DDBJ databases">
        <title>Genome and evolution of the arbuscular mycorrhizal fungus Diversispora epigaea (formerly Glomus versiforme) and its bacterial endosymbionts.</title>
        <authorList>
            <person name="Sun X."/>
            <person name="Fei Z."/>
            <person name="Harrison M."/>
        </authorList>
    </citation>
    <scope>NUCLEOTIDE SEQUENCE [LARGE SCALE GENOMIC DNA]</scope>
    <source>
        <strain evidence="1 2">IT104</strain>
    </source>
</reference>
<evidence type="ECO:0000313" key="1">
    <source>
        <dbReference type="EMBL" id="RHZ80076.1"/>
    </source>
</evidence>
<sequence>MRWIMECFVYSPIRDELDDLYQMDLSNRLSLRSDQLENLRGKVKSFENDYQVLKGKLEI</sequence>
<dbReference type="AlphaFoldDB" id="A0A397J235"/>
<keyword evidence="2" id="KW-1185">Reference proteome</keyword>
<comment type="caution">
    <text evidence="1">The sequence shown here is derived from an EMBL/GenBank/DDBJ whole genome shotgun (WGS) entry which is preliminary data.</text>
</comment>
<protein>
    <submittedName>
        <fullName evidence="1">Uncharacterized protein</fullName>
    </submittedName>
</protein>
<organism evidence="1 2">
    <name type="scientific">Diversispora epigaea</name>
    <dbReference type="NCBI Taxonomy" id="1348612"/>
    <lineage>
        <taxon>Eukaryota</taxon>
        <taxon>Fungi</taxon>
        <taxon>Fungi incertae sedis</taxon>
        <taxon>Mucoromycota</taxon>
        <taxon>Glomeromycotina</taxon>
        <taxon>Glomeromycetes</taxon>
        <taxon>Diversisporales</taxon>
        <taxon>Diversisporaceae</taxon>
        <taxon>Diversispora</taxon>
    </lineage>
</organism>
<dbReference type="EMBL" id="PQFF01000130">
    <property type="protein sequence ID" value="RHZ80076.1"/>
    <property type="molecule type" value="Genomic_DNA"/>
</dbReference>
<evidence type="ECO:0000313" key="2">
    <source>
        <dbReference type="Proteomes" id="UP000266861"/>
    </source>
</evidence>
<dbReference type="OrthoDB" id="642895at2759"/>
<proteinExistence type="predicted"/>
<gene>
    <name evidence="1" type="ORF">Glove_139g51</name>
</gene>
<accession>A0A397J235</accession>
<name>A0A397J235_9GLOM</name>
<dbReference type="Proteomes" id="UP000266861">
    <property type="component" value="Unassembled WGS sequence"/>
</dbReference>